<keyword evidence="3" id="KW-0597">Phosphoprotein</keyword>
<evidence type="ECO:0000256" key="3">
    <source>
        <dbReference type="ARBA" id="ARBA00022553"/>
    </source>
</evidence>
<evidence type="ECO:0000256" key="5">
    <source>
        <dbReference type="SAM" id="Coils"/>
    </source>
</evidence>
<feature type="compositionally biased region" description="Polar residues" evidence="6">
    <location>
        <begin position="2499"/>
        <end position="2511"/>
    </location>
</feature>
<gene>
    <name evidence="9" type="primary">numa1</name>
</gene>
<keyword evidence="4 5" id="KW-0175">Coiled coil</keyword>
<keyword evidence="8" id="KW-1185">Reference proteome</keyword>
<accession>A0ABM3FBQ9</accession>
<evidence type="ECO:0000259" key="7">
    <source>
        <dbReference type="Pfam" id="PF21670"/>
    </source>
</evidence>
<dbReference type="Pfam" id="PF21670">
    <property type="entry name" value="HOOK_N_NuMA"/>
    <property type="match status" value="1"/>
</dbReference>
<dbReference type="InterPro" id="IPR048724">
    <property type="entry name" value="NuMA_N_HOOK"/>
</dbReference>
<feature type="compositionally biased region" description="Basic and acidic residues" evidence="6">
    <location>
        <begin position="2303"/>
        <end position="2315"/>
    </location>
</feature>
<organism evidence="8 9">
    <name type="scientific">Salmo salar</name>
    <name type="common">Atlantic salmon</name>
    <dbReference type="NCBI Taxonomy" id="8030"/>
    <lineage>
        <taxon>Eukaryota</taxon>
        <taxon>Metazoa</taxon>
        <taxon>Chordata</taxon>
        <taxon>Craniata</taxon>
        <taxon>Vertebrata</taxon>
        <taxon>Euteleostomi</taxon>
        <taxon>Actinopterygii</taxon>
        <taxon>Neopterygii</taxon>
        <taxon>Teleostei</taxon>
        <taxon>Protacanthopterygii</taxon>
        <taxon>Salmoniformes</taxon>
        <taxon>Salmonidae</taxon>
        <taxon>Salmoninae</taxon>
        <taxon>Salmo</taxon>
    </lineage>
</organism>
<evidence type="ECO:0000256" key="1">
    <source>
        <dbReference type="ARBA" id="ARBA00004496"/>
    </source>
</evidence>
<feature type="region of interest" description="Disordered" evidence="6">
    <location>
        <begin position="1849"/>
        <end position="1872"/>
    </location>
</feature>
<feature type="coiled-coil region" evidence="5">
    <location>
        <begin position="1539"/>
        <end position="1697"/>
    </location>
</feature>
<reference evidence="9" key="1">
    <citation type="submission" date="2025-08" db="UniProtKB">
        <authorList>
            <consortium name="RefSeq"/>
        </authorList>
    </citation>
    <scope>IDENTIFICATION</scope>
</reference>
<dbReference type="Proteomes" id="UP001652741">
    <property type="component" value="Chromosome ssa09"/>
</dbReference>
<feature type="compositionally biased region" description="Basic and acidic residues" evidence="6">
    <location>
        <begin position="2020"/>
        <end position="2045"/>
    </location>
</feature>
<dbReference type="CDD" id="cd22224">
    <property type="entry name" value="HkD_NuMA"/>
    <property type="match status" value="1"/>
</dbReference>
<feature type="region of interest" description="Disordered" evidence="6">
    <location>
        <begin position="819"/>
        <end position="870"/>
    </location>
</feature>
<feature type="coiled-coil region" evidence="5">
    <location>
        <begin position="450"/>
        <end position="523"/>
    </location>
</feature>
<feature type="compositionally biased region" description="Polar residues" evidence="6">
    <location>
        <begin position="858"/>
        <end position="867"/>
    </location>
</feature>
<dbReference type="RefSeq" id="XP_045580741.1">
    <property type="nucleotide sequence ID" value="XM_045724785.1"/>
</dbReference>
<protein>
    <submittedName>
        <fullName evidence="9">Nuclear mitotic apparatus protein 1 isoform X1</fullName>
    </submittedName>
</protein>
<feature type="region of interest" description="Disordered" evidence="6">
    <location>
        <begin position="2020"/>
        <end position="2097"/>
    </location>
</feature>
<feature type="domain" description="Nuclear mitotic apparatus protein 1 N-terminal hook" evidence="7">
    <location>
        <begin position="7"/>
        <end position="154"/>
    </location>
</feature>
<feature type="coiled-coil region" evidence="5">
    <location>
        <begin position="277"/>
        <end position="399"/>
    </location>
</feature>
<name>A0ABM3FBQ9_SALSA</name>
<evidence type="ECO:0000256" key="4">
    <source>
        <dbReference type="ARBA" id="ARBA00023054"/>
    </source>
</evidence>
<feature type="compositionally biased region" description="Basic and acidic residues" evidence="6">
    <location>
        <begin position="819"/>
        <end position="854"/>
    </location>
</feature>
<feature type="region of interest" description="Disordered" evidence="6">
    <location>
        <begin position="2288"/>
        <end position="2528"/>
    </location>
</feature>
<feature type="compositionally biased region" description="Low complexity" evidence="6">
    <location>
        <begin position="2062"/>
        <end position="2078"/>
    </location>
</feature>
<feature type="compositionally biased region" description="Polar residues" evidence="6">
    <location>
        <begin position="2364"/>
        <end position="2383"/>
    </location>
</feature>
<feature type="coiled-coil region" evidence="5">
    <location>
        <begin position="1227"/>
        <end position="1492"/>
    </location>
</feature>
<dbReference type="PANTHER" id="PTHR18902:SF24">
    <property type="entry name" value="NUCLEAR MITOTIC APPARATUS PROTEIN 1"/>
    <property type="match status" value="1"/>
</dbReference>
<evidence type="ECO:0000313" key="9">
    <source>
        <dbReference type="RefSeq" id="XP_045580741.1"/>
    </source>
</evidence>
<sequence length="2528" mass="288577">MVLHLDKEHALLEWVNHLNVDLPVRSINDLQDGVLLMKLVYKLRKEEPANSYLDQHVQERLKVVSDFLQGDCRCSTERGALISWDNISNGLNLEVELSKVLVLLYYHSVINNHVDLNQLEYKFEVELASMLRFVLDNENSLYLSENLEKYLRKKPLFSFNSDISSTSSSSLFNDDESPVFQRRKKMGSVQFLDLQTVASSSVSSPLQDVMNTPQFQLKKLQRQLRQERDMRDELEKDLTTSATTLTQRESQICQLQHRIEKLLREQAEQEQEPRDELQELHSKNEGLRTRLHEVLKECQALKTNSSQMERKVDSLTEENGTLSAQMREVVARLASAEAEVDRLIEAQDSAQGEWSSRHCHLQDELNRATAQKECLSEQMLILQSKISSLEDELSKAKMQEKGEVMGPILEWEQLKQELADATLRHAECECTIARLKGEKEQAAALHAQERASLQAESQRLQVLVTELQEALSALRADREALELASKEERESLTAQLHTLTAEVASLTQTVQQREQEVKALGEEVQQECMQRGELNLAMERQDREAREEIQELTSHVDTMGASLRRAEEEVQVREKQLTKQQQESALQREVLQEEMAASEKALKELKKQEEAVREEATRLHQEITTHVTDLCSLRQEHTALQEQLARQQEEISLEKEAQAAAHREKEAVEAELSRLQEEVRSLGEQMAQLEEAQREKERLLLQSTENMETLQTERAAASSLAEAKDLELSILREEVRAREEQLAMQQEEYRLRQEELQEELAAQENEINNMRERLAGLLDQISLLKEVCQEGKNMEALREEHAAQLEQLRLVKEQVEQVQERNEETSAALREKESSLREKESSLREKEESLRGLEEELQSTTSLASQRQQEELTSLKEEVISLQEEVERRRAAEALAVEEARELEESVSALQQQLDSAIQDNDMKRQKCERLEQDLEQRGTLVEELRQQEHSARLEATRLRQEISTHLSRLEVVQREKEELRGEVSLHQQRAAVLQQSLEEQEVAMRVLKEQKESIREETTVKIEALQAQLEVVSSLAAAKDLQLSTLREEATALQEQLAKREQEISLQKEVLQEAHREKESLEALREELARQQEELREELILQQQRAQSLEQSLEEQQEALKELTLKEERAREEATQLRQQISTHLSRLEEVQRGKEELREQEEKAREETTVKMEALQAQLEVVSSLAAAKDLQLSTLREEASLLCQENTKRAADLKDVQLEKIRLESLLSEEHRALKEDLAKQQEELRGEVSLHQQRAAELQLSLEEKQEALRELKEQLVQQQEDSSLQKVLQEAQAAALQQEAVDALRGEVSLHQQRAAELQHQEAALREQEEKSTEEATLKMEALKAAKDLQLSALTEKATALQEQLAKREQEISLQKEVLQEAHREKESVEALREELARQQEELREELILQQQRAQSLEQSLEEQQEALKELTLKEERAREEATQLRQQISTHLSRLEEVQRGKEELREQEEKAREETTVKMEALQAQLEVVSSLAAAKDLQLSTLREEASLLCQENTKRAADLKDVQLEKIRLESLLSEEHRALKEDLAKQQEELRGEVSLHQQRAAELQHQEAALREQEEKSTEEATLKMEALKAAKDLQLSALTEKAIALQEQLAKREQEISLQKEVLQEAHREKESLEALREELARQQEELREELILQQQRAQSLEQSLEEQQEALKELTLKEERAREEATLKMVALQAAKDLELSTLRQEATQLRQEISTHVSHLEEVKSEGPLREEHTALQVQLAKQQEENSLQKGLLQEVQATVLQEREAKEALRGEVSLHQQSLEEQQVAVRETLARQKEEGQAAGQVQKELMEQFSVLQQEKEALLTRALQAEQNQSELEGSMAELRAQAESRESGQRQQLDALLLEKERLTEGHQVLEMKCSAAQRLEAVLLEELALLREQMEGTEWEKQIRDLREQLAANTEVVEHYKTQVEKAKSHYSGKKQQLVESQEQVTELQRSLEVREHEVNAVTTEMKLLQKELEKARNKEKSLSSKVNTLEAQLAFTDRHLREQSQVRPERGPGGIEKMRGGRESVYLKVPQSQTHQETSGDSLDLSLDDSLNTTTRPLGPDESSTPLVRSSERVAAKRRALGGESLETLYFTPMNNRQINRTSTERRLESSITCLGELALDSARKRPPTSSARRRRTTQVINITMSKTTPGRGGAGGDSDNEMFYSLSSVRSHPNITGSTHTARPISMEVFHTPGKPAVAVSDQLLSLPGYRRSTVHVAAPQSTGQFCVGAENEPDHAADDWLRIAELQARNQSCLPHLKSSYPLESRPSLGPSFEFTDDDLRMGDPTETIRRASVMPGQIQESLSSHRLSLHPGQADSTTASRPAYGSHRLSLMPPKPKASSTLNNQNTHNLRGSNLSLKRSAKDQEPDTPEVRMEAKRMATSCFPRPLTPKGGRFSSSNNRQPPSPAERRQSMVFSIDNTPRKAASKSGFLQRGMNKIRSSTRKSPANKISRVPRSGDVKSPQPGGKAQRKSPRTNSSKSPKNPTSARKEPEVLVGKPIHLSR</sequence>
<comment type="subcellular location">
    <subcellularLocation>
        <location evidence="1">Cytoplasm</location>
    </subcellularLocation>
</comment>
<keyword evidence="2" id="KW-0963">Cytoplasm</keyword>
<feature type="coiled-coil region" evidence="5">
    <location>
        <begin position="1911"/>
        <end position="2015"/>
    </location>
</feature>
<dbReference type="InterPro" id="IPR051841">
    <property type="entry name" value="MT-Golgi_org_protein"/>
</dbReference>
<evidence type="ECO:0000313" key="8">
    <source>
        <dbReference type="Proteomes" id="UP001652741"/>
    </source>
</evidence>
<evidence type="ECO:0000256" key="6">
    <source>
        <dbReference type="SAM" id="MobiDB-lite"/>
    </source>
</evidence>
<proteinExistence type="predicted"/>
<evidence type="ECO:0000256" key="2">
    <source>
        <dbReference type="ARBA" id="ARBA00022490"/>
    </source>
</evidence>
<feature type="compositionally biased region" description="Basic and acidic residues" evidence="6">
    <location>
        <begin position="2386"/>
        <end position="2403"/>
    </location>
</feature>
<dbReference type="PANTHER" id="PTHR18902">
    <property type="entry name" value="NUCLEAR MITOTIC APPARATUS PROTEIN 1-RELATED"/>
    <property type="match status" value="1"/>
</dbReference>